<organism evidence="2 3">
    <name type="scientific">Xylanibacillus composti</name>
    <dbReference type="NCBI Taxonomy" id="1572762"/>
    <lineage>
        <taxon>Bacteria</taxon>
        <taxon>Bacillati</taxon>
        <taxon>Bacillota</taxon>
        <taxon>Bacilli</taxon>
        <taxon>Bacillales</taxon>
        <taxon>Paenibacillaceae</taxon>
        <taxon>Xylanibacillus</taxon>
    </lineage>
</organism>
<dbReference type="Pfam" id="PF00561">
    <property type="entry name" value="Abhydrolase_1"/>
    <property type="match status" value="1"/>
</dbReference>
<dbReference type="InterPro" id="IPR029058">
    <property type="entry name" value="AB_hydrolase_fold"/>
</dbReference>
<keyword evidence="2" id="KW-0378">Hydrolase</keyword>
<gene>
    <name evidence="2" type="ORF">XYCOK13_23540</name>
</gene>
<dbReference type="PANTHER" id="PTHR43265:SF1">
    <property type="entry name" value="ESTERASE ESTD"/>
    <property type="match status" value="1"/>
</dbReference>
<accession>A0A8J4M2X5</accession>
<protein>
    <submittedName>
        <fullName evidence="2">Alpha/beta hydrolase</fullName>
    </submittedName>
</protein>
<evidence type="ECO:0000313" key="3">
    <source>
        <dbReference type="Proteomes" id="UP000677918"/>
    </source>
</evidence>
<dbReference type="RefSeq" id="WP_213412332.1">
    <property type="nucleotide sequence ID" value="NZ_BOVK01000029.1"/>
</dbReference>
<comment type="caution">
    <text evidence="2">The sequence shown here is derived from an EMBL/GenBank/DDBJ whole genome shotgun (WGS) entry which is preliminary data.</text>
</comment>
<evidence type="ECO:0000313" key="2">
    <source>
        <dbReference type="EMBL" id="GIQ69530.1"/>
    </source>
</evidence>
<dbReference type="InterPro" id="IPR053145">
    <property type="entry name" value="AB_hydrolase_Est10"/>
</dbReference>
<evidence type="ECO:0000259" key="1">
    <source>
        <dbReference type="Pfam" id="PF00561"/>
    </source>
</evidence>
<dbReference type="AlphaFoldDB" id="A0A8J4M2X5"/>
<dbReference type="InterPro" id="IPR000073">
    <property type="entry name" value="AB_hydrolase_1"/>
</dbReference>
<dbReference type="GO" id="GO:0052689">
    <property type="term" value="F:carboxylic ester hydrolase activity"/>
    <property type="evidence" value="ECO:0007669"/>
    <property type="project" value="TreeGrafter"/>
</dbReference>
<dbReference type="SUPFAM" id="SSF53474">
    <property type="entry name" value="alpha/beta-Hydrolases"/>
    <property type="match status" value="1"/>
</dbReference>
<sequence>MEKQVTIQSEMHPLAATLHYPTRAKDSESCLRYPAVVICHGFVGSRIGVNRLFVKTARALASRGYLVARFDYSGCGESEGEYGSSRFEDFVSQTRHVLDYVCDMDCVDIRRITLLGHSLGGAIALFTAVQDRRVSKLALWSAVGHPFRDIVQITGIETYDHAVKEGEADYLGYSFQGRFFASLSEHQPFKIANQFQGDVLLIHGTSDEVIPTDYAFLYQKLFWMRNGWECEKEIIFQADHTYSTGEHAMQAIDKTADWLEGMERKKEEWNGWMI</sequence>
<feature type="domain" description="AB hydrolase-1" evidence="1">
    <location>
        <begin position="34"/>
        <end position="149"/>
    </location>
</feature>
<proteinExistence type="predicted"/>
<dbReference type="PANTHER" id="PTHR43265">
    <property type="entry name" value="ESTERASE ESTD"/>
    <property type="match status" value="1"/>
</dbReference>
<dbReference type="Proteomes" id="UP000677918">
    <property type="component" value="Unassembled WGS sequence"/>
</dbReference>
<dbReference type="Gene3D" id="3.40.50.1820">
    <property type="entry name" value="alpha/beta hydrolase"/>
    <property type="match status" value="1"/>
</dbReference>
<keyword evidence="3" id="KW-1185">Reference proteome</keyword>
<reference evidence="2" key="1">
    <citation type="submission" date="2021-04" db="EMBL/GenBank/DDBJ databases">
        <title>Draft genome sequence of Xylanibacillus composti strain K13.</title>
        <authorList>
            <person name="Uke A."/>
            <person name="Chhe C."/>
            <person name="Baramee S."/>
            <person name="Kosugi A."/>
        </authorList>
    </citation>
    <scope>NUCLEOTIDE SEQUENCE</scope>
    <source>
        <strain evidence="2">K13</strain>
    </source>
</reference>
<name>A0A8J4M2X5_9BACL</name>
<dbReference type="EMBL" id="BOVK01000029">
    <property type="protein sequence ID" value="GIQ69530.1"/>
    <property type="molecule type" value="Genomic_DNA"/>
</dbReference>